<dbReference type="AlphaFoldDB" id="A0A022QVB7"/>
<feature type="domain" description="AIPP2-like SPOC-like" evidence="6">
    <location>
        <begin position="96"/>
        <end position="217"/>
    </location>
</feature>
<evidence type="ECO:0000256" key="3">
    <source>
        <dbReference type="ARBA" id="ARBA00022833"/>
    </source>
</evidence>
<evidence type="ECO:0000259" key="6">
    <source>
        <dbReference type="Pfam" id="PF23121"/>
    </source>
</evidence>
<evidence type="ECO:0000256" key="2">
    <source>
        <dbReference type="ARBA" id="ARBA00022771"/>
    </source>
</evidence>
<gene>
    <name evidence="7" type="ORF">MIMGU_mgv1a018424mg</name>
</gene>
<dbReference type="GO" id="GO:0008270">
    <property type="term" value="F:zinc ion binding"/>
    <property type="evidence" value="ECO:0007669"/>
    <property type="project" value="UniProtKB-KW"/>
</dbReference>
<keyword evidence="5" id="KW-0804">Transcription</keyword>
<keyword evidence="1" id="KW-0479">Metal-binding</keyword>
<evidence type="ECO:0000313" key="7">
    <source>
        <dbReference type="EMBL" id="EYU31268.1"/>
    </source>
</evidence>
<accession>A0A022QVB7</accession>
<organism evidence="7 8">
    <name type="scientific">Erythranthe guttata</name>
    <name type="common">Yellow monkey flower</name>
    <name type="synonym">Mimulus guttatus</name>
    <dbReference type="NCBI Taxonomy" id="4155"/>
    <lineage>
        <taxon>Eukaryota</taxon>
        <taxon>Viridiplantae</taxon>
        <taxon>Streptophyta</taxon>
        <taxon>Embryophyta</taxon>
        <taxon>Tracheophyta</taxon>
        <taxon>Spermatophyta</taxon>
        <taxon>Magnoliopsida</taxon>
        <taxon>eudicotyledons</taxon>
        <taxon>Gunneridae</taxon>
        <taxon>Pentapetalae</taxon>
        <taxon>asterids</taxon>
        <taxon>lamiids</taxon>
        <taxon>Lamiales</taxon>
        <taxon>Phrymaceae</taxon>
        <taxon>Erythranthe</taxon>
    </lineage>
</organism>
<dbReference type="Proteomes" id="UP000030748">
    <property type="component" value="Unassembled WGS sequence"/>
</dbReference>
<dbReference type="PANTHER" id="PTHR33304">
    <property type="match status" value="1"/>
</dbReference>
<dbReference type="InterPro" id="IPR056280">
    <property type="entry name" value="AIPP2-like_SPOC"/>
</dbReference>
<dbReference type="STRING" id="4155.A0A022QVB7"/>
<name>A0A022QVB7_ERYGU</name>
<dbReference type="PANTHER" id="PTHR33304:SF18">
    <property type="entry name" value="CHROMATIN REGULATOR PHD FAMILY-RELATED"/>
    <property type="match status" value="1"/>
</dbReference>
<evidence type="ECO:0000256" key="5">
    <source>
        <dbReference type="ARBA" id="ARBA00023163"/>
    </source>
</evidence>
<dbReference type="Pfam" id="PF23121">
    <property type="entry name" value="SPOC_AIPP2"/>
    <property type="match status" value="1"/>
</dbReference>
<dbReference type="EMBL" id="KI631003">
    <property type="protein sequence ID" value="EYU31268.1"/>
    <property type="molecule type" value="Genomic_DNA"/>
</dbReference>
<protein>
    <recommendedName>
        <fullName evidence="6">AIPP2-like SPOC-like domain-containing protein</fullName>
    </recommendedName>
</protein>
<evidence type="ECO:0000256" key="1">
    <source>
        <dbReference type="ARBA" id="ARBA00022723"/>
    </source>
</evidence>
<dbReference type="GO" id="GO:0140566">
    <property type="term" value="F:histone reader activity"/>
    <property type="evidence" value="ECO:0007669"/>
    <property type="project" value="InterPro"/>
</dbReference>
<dbReference type="InterPro" id="IPR049914">
    <property type="entry name" value="PHD1-3/5-6"/>
</dbReference>
<evidence type="ECO:0000313" key="8">
    <source>
        <dbReference type="Proteomes" id="UP000030748"/>
    </source>
</evidence>
<dbReference type="GO" id="GO:0034244">
    <property type="term" value="P:negative regulation of transcription elongation by RNA polymerase II"/>
    <property type="evidence" value="ECO:0007669"/>
    <property type="project" value="InterPro"/>
</dbReference>
<keyword evidence="2" id="KW-0863">Zinc-finger</keyword>
<sequence>MMMMNFQDEQQQQHELDDSYDYLYRIIDEFKYSELSTVSNSSTLLDHQVDDDEEEEISSTRHNKNPTYNKLLPFCDFDEEEEQFNFMSQPLIRPIWFGSFSVIPHNNKNDSFPTKIGELYAGLSIKSLGTEIHTQASKFKHVMRFDLLPKCNVWPKSFRAGSGPTEDNIAVYFFPMEQEKIFDQLMFEMIRDDLAMRALVENTFWRIQGKLYLWGVFREIQASL</sequence>
<evidence type="ECO:0000256" key="4">
    <source>
        <dbReference type="ARBA" id="ARBA00023015"/>
    </source>
</evidence>
<keyword evidence="3" id="KW-0862">Zinc</keyword>
<reference evidence="7 8" key="1">
    <citation type="journal article" date="2013" name="Proc. Natl. Acad. Sci. U.S.A.">
        <title>Fine-scale variation in meiotic recombination in Mimulus inferred from population shotgun sequencing.</title>
        <authorList>
            <person name="Hellsten U."/>
            <person name="Wright K.M."/>
            <person name="Jenkins J."/>
            <person name="Shu S."/>
            <person name="Yuan Y."/>
            <person name="Wessler S.R."/>
            <person name="Schmutz J."/>
            <person name="Willis J.H."/>
            <person name="Rokhsar D.S."/>
        </authorList>
    </citation>
    <scope>NUCLEOTIDE SEQUENCE [LARGE SCALE GENOMIC DNA]</scope>
    <source>
        <strain evidence="8">cv. DUN x IM62</strain>
    </source>
</reference>
<keyword evidence="8" id="KW-1185">Reference proteome</keyword>
<keyword evidence="4" id="KW-0805">Transcription regulation</keyword>
<proteinExistence type="predicted"/>